<name>A0A2I1H4C8_9GLOM</name>
<proteinExistence type="predicted"/>
<evidence type="ECO:0000313" key="1">
    <source>
        <dbReference type="EMBL" id="PKY53726.1"/>
    </source>
</evidence>
<gene>
    <name evidence="1" type="ORF">RhiirA4_472091</name>
</gene>
<dbReference type="EMBL" id="LLXI01001446">
    <property type="protein sequence ID" value="PKY53726.1"/>
    <property type="molecule type" value="Genomic_DNA"/>
</dbReference>
<dbReference type="VEuPathDB" id="FungiDB:FUN_002903"/>
<organism evidence="1 2">
    <name type="scientific">Rhizophagus irregularis</name>
    <dbReference type="NCBI Taxonomy" id="588596"/>
    <lineage>
        <taxon>Eukaryota</taxon>
        <taxon>Fungi</taxon>
        <taxon>Fungi incertae sedis</taxon>
        <taxon>Mucoromycota</taxon>
        <taxon>Glomeromycotina</taxon>
        <taxon>Glomeromycetes</taxon>
        <taxon>Glomerales</taxon>
        <taxon>Glomeraceae</taxon>
        <taxon>Rhizophagus</taxon>
    </lineage>
</organism>
<dbReference type="VEuPathDB" id="FungiDB:RhiirA1_464194"/>
<accession>A0A2I1H4C8</accession>
<dbReference type="AlphaFoldDB" id="A0A2I1H4C8"/>
<protein>
    <submittedName>
        <fullName evidence="1">Uncharacterized protein</fullName>
    </submittedName>
</protein>
<dbReference type="Proteomes" id="UP000234323">
    <property type="component" value="Unassembled WGS sequence"/>
</dbReference>
<keyword evidence="2" id="KW-1185">Reference proteome</keyword>
<comment type="caution">
    <text evidence="1">The sequence shown here is derived from an EMBL/GenBank/DDBJ whole genome shotgun (WGS) entry which is preliminary data.</text>
</comment>
<reference evidence="1 2" key="1">
    <citation type="submission" date="2015-10" db="EMBL/GenBank/DDBJ databases">
        <title>Genome analyses suggest a sexual origin of heterokaryosis in a supposedly ancient asexual fungus.</title>
        <authorList>
            <person name="Ropars J."/>
            <person name="Sedzielewska K."/>
            <person name="Noel J."/>
            <person name="Charron P."/>
            <person name="Farinelli L."/>
            <person name="Marton T."/>
            <person name="Kruger M."/>
            <person name="Pelin A."/>
            <person name="Brachmann A."/>
            <person name="Corradi N."/>
        </authorList>
    </citation>
    <scope>NUCLEOTIDE SEQUENCE [LARGE SCALE GENOMIC DNA]</scope>
    <source>
        <strain evidence="1 2">A4</strain>
    </source>
</reference>
<sequence>MEPIDNFGIQRFRMEPIKDFEIRRFWIEPIKDIGIRRFRIEPIKDIGIRSSDANGSAWSDLKPKSSWTGRVFIGHQLWTSEVPGSGHERWVGLELEGGNLGNVPAPWVKGVKSYIVVEREDIINFPFYLSLARLGLNNTNSEVPDRTYQRFWNSEVPDGTYQRFWNSEVLDRTYQRFWNSEVPDGTYQRYWNLEVPDRTYQRYWNSELCLPPNLN</sequence>
<evidence type="ECO:0000313" key="2">
    <source>
        <dbReference type="Proteomes" id="UP000234323"/>
    </source>
</evidence>